<dbReference type="AlphaFoldDB" id="A0A2V1GUZ7"/>
<keyword evidence="3" id="KW-1185">Reference proteome</keyword>
<dbReference type="Proteomes" id="UP000244906">
    <property type="component" value="Unassembled WGS sequence"/>
</dbReference>
<comment type="caution">
    <text evidence="2">The sequence shown here is derived from an EMBL/GenBank/DDBJ whole genome shotgun (WGS) entry which is preliminary data.</text>
</comment>
<evidence type="ECO:0000313" key="2">
    <source>
        <dbReference type="EMBL" id="PVZ63535.1"/>
    </source>
</evidence>
<evidence type="ECO:0000313" key="3">
    <source>
        <dbReference type="Proteomes" id="UP000244906"/>
    </source>
</evidence>
<keyword evidence="1" id="KW-1133">Transmembrane helix</keyword>
<gene>
    <name evidence="2" type="ORF">DC094_20850</name>
</gene>
<dbReference type="EMBL" id="QDDL01000015">
    <property type="protein sequence ID" value="PVZ63535.1"/>
    <property type="molecule type" value="Genomic_DNA"/>
</dbReference>
<reference evidence="2 3" key="1">
    <citation type="submission" date="2018-04" db="EMBL/GenBank/DDBJ databases">
        <title>Thalassorhabdus spongiae gen. nov., sp. nov., isolated from a marine sponge in South-West Iceland.</title>
        <authorList>
            <person name="Knobloch S."/>
            <person name="Daussin A."/>
            <person name="Johannsson R."/>
            <person name="Marteinsson V.T."/>
        </authorList>
    </citation>
    <scope>NUCLEOTIDE SEQUENCE [LARGE SCALE GENOMIC DNA]</scope>
    <source>
        <strain evidence="2 3">Hp12</strain>
    </source>
</reference>
<sequence>MQGIKYLIFFCCGSLLTLIIGFSWSAWNRGADLDPWIELHVENQTDQSIARIHIETFASAVASDSEPRVGVTEYFDIKQHSHLVLPVAFHRKGSYQIEFELADGTTCRRKNSYVEPGAFIFEVLEKIDHGC</sequence>
<proteinExistence type="predicted"/>
<dbReference type="RefSeq" id="WP_116689054.1">
    <property type="nucleotide sequence ID" value="NZ_CAWNYD010000015.1"/>
</dbReference>
<organism evidence="2 3">
    <name type="scientific">Pelagibaculum spongiae</name>
    <dbReference type="NCBI Taxonomy" id="2080658"/>
    <lineage>
        <taxon>Bacteria</taxon>
        <taxon>Pseudomonadati</taxon>
        <taxon>Pseudomonadota</taxon>
        <taxon>Gammaproteobacteria</taxon>
        <taxon>Oceanospirillales</taxon>
        <taxon>Pelagibaculum</taxon>
    </lineage>
</organism>
<feature type="transmembrane region" description="Helical" evidence="1">
    <location>
        <begin position="6"/>
        <end position="27"/>
    </location>
</feature>
<protein>
    <submittedName>
        <fullName evidence="2">Uncharacterized protein</fullName>
    </submittedName>
</protein>
<keyword evidence="1" id="KW-0812">Transmembrane</keyword>
<name>A0A2V1GUZ7_9GAMM</name>
<accession>A0A2V1GUZ7</accession>
<keyword evidence="1" id="KW-0472">Membrane</keyword>
<evidence type="ECO:0000256" key="1">
    <source>
        <dbReference type="SAM" id="Phobius"/>
    </source>
</evidence>